<feature type="transmembrane region" description="Helical" evidence="1">
    <location>
        <begin position="22"/>
        <end position="42"/>
    </location>
</feature>
<feature type="domain" description="SGNH hydrolase-type esterase" evidence="2">
    <location>
        <begin position="92"/>
        <end position="228"/>
    </location>
</feature>
<dbReference type="EMBL" id="JAQQKV010000001">
    <property type="protein sequence ID" value="MDC7674997.1"/>
    <property type="molecule type" value="Genomic_DNA"/>
</dbReference>
<reference evidence="3 4" key="1">
    <citation type="submission" date="2023-01" db="EMBL/GenBank/DDBJ databases">
        <title>Novel species of the genus Asticcacaulis isolated from rivers.</title>
        <authorList>
            <person name="Lu H."/>
        </authorList>
    </citation>
    <scope>NUCLEOTIDE SEQUENCE [LARGE SCALE GENOMIC DNA]</scope>
    <source>
        <strain evidence="3 4">LKC15W</strain>
    </source>
</reference>
<name>A0ABT5HFP0_9CAUL</name>
<dbReference type="RefSeq" id="WP_272743303.1">
    <property type="nucleotide sequence ID" value="NZ_JAQQKV010000001.1"/>
</dbReference>
<dbReference type="InterPro" id="IPR013830">
    <property type="entry name" value="SGNH_hydro"/>
</dbReference>
<keyword evidence="1" id="KW-0812">Transmembrane</keyword>
<dbReference type="SUPFAM" id="SSF52266">
    <property type="entry name" value="SGNH hydrolase"/>
    <property type="match status" value="1"/>
</dbReference>
<evidence type="ECO:0000313" key="3">
    <source>
        <dbReference type="EMBL" id="MDC7674997.1"/>
    </source>
</evidence>
<dbReference type="InterPro" id="IPR036514">
    <property type="entry name" value="SGNH_hydro_sf"/>
</dbReference>
<protein>
    <submittedName>
        <fullName evidence="3">GDSL-type esterase/lipase family protein</fullName>
    </submittedName>
</protein>
<comment type="caution">
    <text evidence="3">The sequence shown here is derived from an EMBL/GenBank/DDBJ whole genome shotgun (WGS) entry which is preliminary data.</text>
</comment>
<evidence type="ECO:0000259" key="2">
    <source>
        <dbReference type="Pfam" id="PF13472"/>
    </source>
</evidence>
<keyword evidence="1" id="KW-1133">Transmembrane helix</keyword>
<sequence>MPTSTLPTPTIPLKALSYRLRLAWLLLPAFISATALAGAVGWKFGKDNGLENAQKNQPIAHFPQRLNAIKSQAGQMEAKSIVFGDSLTEFAKLDTLCGAPVLNAGISGATIQDTAGWTDDLIASSKRPERLIFALGTNNAKTHLIQVQPVEQTLMAYRALITRYQGYDIAIATIPNIGAAAADRFDQAYIDTLNAGIRTLAHETGATLIELGRPIPTHDGVHLQPSGYITWNAQMASVCKA</sequence>
<evidence type="ECO:0000313" key="4">
    <source>
        <dbReference type="Proteomes" id="UP001218579"/>
    </source>
</evidence>
<dbReference type="Pfam" id="PF13472">
    <property type="entry name" value="Lipase_GDSL_2"/>
    <property type="match status" value="1"/>
</dbReference>
<proteinExistence type="predicted"/>
<organism evidence="3 4">
    <name type="scientific">Asticcacaulis machinosus</name>
    <dbReference type="NCBI Taxonomy" id="2984211"/>
    <lineage>
        <taxon>Bacteria</taxon>
        <taxon>Pseudomonadati</taxon>
        <taxon>Pseudomonadota</taxon>
        <taxon>Alphaproteobacteria</taxon>
        <taxon>Caulobacterales</taxon>
        <taxon>Caulobacteraceae</taxon>
        <taxon>Asticcacaulis</taxon>
    </lineage>
</organism>
<gene>
    <name evidence="3" type="ORF">PQU98_02570</name>
</gene>
<accession>A0ABT5HFP0</accession>
<dbReference type="Gene3D" id="3.40.50.1110">
    <property type="entry name" value="SGNH hydrolase"/>
    <property type="match status" value="1"/>
</dbReference>
<keyword evidence="4" id="KW-1185">Reference proteome</keyword>
<dbReference type="Proteomes" id="UP001218579">
    <property type="component" value="Unassembled WGS sequence"/>
</dbReference>
<evidence type="ECO:0000256" key="1">
    <source>
        <dbReference type="SAM" id="Phobius"/>
    </source>
</evidence>
<keyword evidence="1" id="KW-0472">Membrane</keyword>